<dbReference type="CDD" id="cd10918">
    <property type="entry name" value="CE4_NodB_like_5s_6s"/>
    <property type="match status" value="1"/>
</dbReference>
<feature type="domain" description="NodB homology" evidence="3">
    <location>
        <begin position="76"/>
        <end position="282"/>
    </location>
</feature>
<keyword evidence="5" id="KW-1185">Reference proteome</keyword>
<dbReference type="Pfam" id="PF01522">
    <property type="entry name" value="Polysacc_deac_1"/>
    <property type="match status" value="1"/>
</dbReference>
<evidence type="ECO:0000313" key="5">
    <source>
        <dbReference type="Proteomes" id="UP000619761"/>
    </source>
</evidence>
<dbReference type="Gene3D" id="3.20.20.370">
    <property type="entry name" value="Glycoside hydrolase/deacetylase"/>
    <property type="match status" value="1"/>
</dbReference>
<keyword evidence="2" id="KW-0732">Signal</keyword>
<dbReference type="Proteomes" id="UP000619761">
    <property type="component" value="Unassembled WGS sequence"/>
</dbReference>
<gene>
    <name evidence="4" type="ORF">GCM10011613_28850</name>
</gene>
<dbReference type="InterPro" id="IPR051398">
    <property type="entry name" value="Polysacch_Deacetylase"/>
</dbReference>
<evidence type="ECO:0000259" key="3">
    <source>
        <dbReference type="Pfam" id="PF01522"/>
    </source>
</evidence>
<sequence>MNNPMENQSSFERIMNRLVGPFATIFTLHRPDPGNGAYNGASEDLLKKCLDYANKKNYQFMSVDKLVDDSLNFRSPDQPIICFTLDDGYSDQATRLLPTLIDYGTSPNLFVITDFIDQQMWPWDAKLTYLIWKTSLSSCNVSIGAHKLTLDLSTKEKRIITRRKINKLIKTLPHAQLLEAIDIISSACQLTLPNEIPNDFKSITWQELRDLESKGVRIGSHTKSHIVFNSSSGALITHELEQSYLKLKTELSDPSSVFCYPLGSHNDFSSHHIALIKEAGYKSAVSTISNITNPTQIRKNPFQIQRIAFPNNFDTFVRYTSWREAVRSKLPF</sequence>
<comment type="caution">
    <text evidence="4">The sequence shown here is derived from an EMBL/GenBank/DDBJ whole genome shotgun (WGS) entry which is preliminary data.</text>
</comment>
<organism evidence="4 5">
    <name type="scientific">Cellvibrio zantedeschiae</name>
    <dbReference type="NCBI Taxonomy" id="1237077"/>
    <lineage>
        <taxon>Bacteria</taxon>
        <taxon>Pseudomonadati</taxon>
        <taxon>Pseudomonadota</taxon>
        <taxon>Gammaproteobacteria</taxon>
        <taxon>Cellvibrionales</taxon>
        <taxon>Cellvibrionaceae</taxon>
        <taxon>Cellvibrio</taxon>
    </lineage>
</organism>
<name>A0ABQ3BAZ6_9GAMM</name>
<dbReference type="InterPro" id="IPR002509">
    <property type="entry name" value="NODB_dom"/>
</dbReference>
<dbReference type="SUPFAM" id="SSF88713">
    <property type="entry name" value="Glycoside hydrolase/deacetylase"/>
    <property type="match status" value="1"/>
</dbReference>
<dbReference type="EMBL" id="BMYZ01000003">
    <property type="protein sequence ID" value="GGY82315.1"/>
    <property type="molecule type" value="Genomic_DNA"/>
</dbReference>
<evidence type="ECO:0000256" key="1">
    <source>
        <dbReference type="ARBA" id="ARBA00004613"/>
    </source>
</evidence>
<dbReference type="PANTHER" id="PTHR34216:SF3">
    <property type="entry name" value="POLY-BETA-1,6-N-ACETYL-D-GLUCOSAMINE N-DEACETYLASE"/>
    <property type="match status" value="1"/>
</dbReference>
<dbReference type="InterPro" id="IPR011330">
    <property type="entry name" value="Glyco_hydro/deAcase_b/a-brl"/>
</dbReference>
<reference evidence="5" key="1">
    <citation type="journal article" date="2019" name="Int. J. Syst. Evol. Microbiol.">
        <title>The Global Catalogue of Microorganisms (GCM) 10K type strain sequencing project: providing services to taxonomists for standard genome sequencing and annotation.</title>
        <authorList>
            <consortium name="The Broad Institute Genomics Platform"/>
            <consortium name="The Broad Institute Genome Sequencing Center for Infectious Disease"/>
            <person name="Wu L."/>
            <person name="Ma J."/>
        </authorList>
    </citation>
    <scope>NUCLEOTIDE SEQUENCE [LARGE SCALE GENOMIC DNA]</scope>
    <source>
        <strain evidence="5">KCTC 32239</strain>
    </source>
</reference>
<accession>A0ABQ3BAZ6</accession>
<protein>
    <recommendedName>
        <fullName evidence="3">NodB homology domain-containing protein</fullName>
    </recommendedName>
</protein>
<evidence type="ECO:0000256" key="2">
    <source>
        <dbReference type="ARBA" id="ARBA00022729"/>
    </source>
</evidence>
<evidence type="ECO:0000313" key="4">
    <source>
        <dbReference type="EMBL" id="GGY82315.1"/>
    </source>
</evidence>
<dbReference type="PANTHER" id="PTHR34216">
    <property type="match status" value="1"/>
</dbReference>
<proteinExistence type="predicted"/>
<dbReference type="RefSeq" id="WP_189419873.1">
    <property type="nucleotide sequence ID" value="NZ_BMYZ01000003.1"/>
</dbReference>
<comment type="subcellular location">
    <subcellularLocation>
        <location evidence="1">Secreted</location>
    </subcellularLocation>
</comment>